<dbReference type="PROSITE" id="PS50893">
    <property type="entry name" value="ABC_TRANSPORTER_2"/>
    <property type="match status" value="1"/>
</dbReference>
<feature type="domain" description="ABC transporter" evidence="6">
    <location>
        <begin position="56"/>
        <end position="280"/>
    </location>
</feature>
<dbReference type="InterPro" id="IPR050683">
    <property type="entry name" value="Bact_Polysacc_Export_ATP-bd"/>
</dbReference>
<dbReference type="Proteomes" id="UP000186309">
    <property type="component" value="Chromosome"/>
</dbReference>
<evidence type="ECO:0000313" key="8">
    <source>
        <dbReference type="Proteomes" id="UP000186309"/>
    </source>
</evidence>
<evidence type="ECO:0000256" key="4">
    <source>
        <dbReference type="ARBA" id="ARBA00022840"/>
    </source>
</evidence>
<keyword evidence="8" id="KW-1185">Reference proteome</keyword>
<dbReference type="SMART" id="SM00382">
    <property type="entry name" value="AAA"/>
    <property type="match status" value="1"/>
</dbReference>
<sequence length="281" mass="31534">MPRSSPTKTRWYSDSEGRNRGVRKDRAKAVDPLIELRGVSLKFVNYSDKSYTFKRAVLELLLRREKPVPDSEFWALSDVNLRINHGERIGILGSNGAGKSTLLRLLARIYPPTTGVLNVRGMVAPLIEMGAGFNPELSGYDNILLNGAMLGFTRKQMMAKVDGIHEFTGLREFAHLPLKYYSSGMYARLAFGVATEIDPEILLVDESLGVGDQAFKDKAKERIRSLMNRSHAVILVSHEMASLRELCDRGLWMRQGRLVADGPINEVVDQYLEWVANPTPE</sequence>
<evidence type="ECO:0000256" key="2">
    <source>
        <dbReference type="ARBA" id="ARBA00022448"/>
    </source>
</evidence>
<evidence type="ECO:0000256" key="1">
    <source>
        <dbReference type="ARBA" id="ARBA00005417"/>
    </source>
</evidence>
<dbReference type="GO" id="GO:0140359">
    <property type="term" value="F:ABC-type transporter activity"/>
    <property type="evidence" value="ECO:0007669"/>
    <property type="project" value="InterPro"/>
</dbReference>
<reference evidence="8" key="1">
    <citation type="submission" date="2016-12" db="EMBL/GenBank/DDBJ databases">
        <title>Comparative genomics of four Isosphaeraceae planctomycetes: a common pool of plasmids and glycoside hydrolase genes.</title>
        <authorList>
            <person name="Ivanova A."/>
        </authorList>
    </citation>
    <scope>NUCLEOTIDE SEQUENCE [LARGE SCALE GENOMIC DNA]</scope>
    <source>
        <strain evidence="8">PX4</strain>
    </source>
</reference>
<evidence type="ECO:0000259" key="6">
    <source>
        <dbReference type="PROSITE" id="PS50893"/>
    </source>
</evidence>
<protein>
    <submittedName>
        <fullName evidence="7">Teichoic acids export ATP-binding protein TagH</fullName>
        <ecNumber evidence="7">3.6.3.40</ecNumber>
    </submittedName>
</protein>
<dbReference type="SUPFAM" id="SSF52540">
    <property type="entry name" value="P-loop containing nucleoside triphosphate hydrolases"/>
    <property type="match status" value="1"/>
</dbReference>
<feature type="compositionally biased region" description="Basic and acidic residues" evidence="5">
    <location>
        <begin position="11"/>
        <end position="24"/>
    </location>
</feature>
<proteinExistence type="inferred from homology"/>
<dbReference type="KEGG" id="pbor:BSF38_01226"/>
<dbReference type="OrthoDB" id="9778870at2"/>
<dbReference type="Pfam" id="PF00005">
    <property type="entry name" value="ABC_tran"/>
    <property type="match status" value="1"/>
</dbReference>
<dbReference type="GO" id="GO:0016887">
    <property type="term" value="F:ATP hydrolysis activity"/>
    <property type="evidence" value="ECO:0007669"/>
    <property type="project" value="InterPro"/>
</dbReference>
<dbReference type="GO" id="GO:0016020">
    <property type="term" value="C:membrane"/>
    <property type="evidence" value="ECO:0007669"/>
    <property type="project" value="InterPro"/>
</dbReference>
<dbReference type="CDD" id="cd03220">
    <property type="entry name" value="ABC_KpsT_Wzt"/>
    <property type="match status" value="1"/>
</dbReference>
<comment type="similarity">
    <text evidence="1">Belongs to the ABC transporter superfamily.</text>
</comment>
<dbReference type="PANTHER" id="PTHR46743">
    <property type="entry name" value="TEICHOIC ACIDS EXPORT ATP-BINDING PROTEIN TAGH"/>
    <property type="match status" value="1"/>
</dbReference>
<dbReference type="AlphaFoldDB" id="A0A1U7CLG0"/>
<dbReference type="InterPro" id="IPR015860">
    <property type="entry name" value="ABC_transpr_TagH-like"/>
</dbReference>
<dbReference type="EC" id="3.6.3.40" evidence="7"/>
<dbReference type="EMBL" id="CP019082">
    <property type="protein sequence ID" value="APW59772.1"/>
    <property type="molecule type" value="Genomic_DNA"/>
</dbReference>
<evidence type="ECO:0000313" key="7">
    <source>
        <dbReference type="EMBL" id="APW59772.1"/>
    </source>
</evidence>
<gene>
    <name evidence="7" type="primary">tagH_1</name>
    <name evidence="7" type="ORF">BSF38_01226</name>
</gene>
<name>A0A1U7CLG0_9BACT</name>
<dbReference type="Gene3D" id="3.40.50.300">
    <property type="entry name" value="P-loop containing nucleotide triphosphate hydrolases"/>
    <property type="match status" value="1"/>
</dbReference>
<dbReference type="InterPro" id="IPR003439">
    <property type="entry name" value="ABC_transporter-like_ATP-bd"/>
</dbReference>
<keyword evidence="7" id="KW-0378">Hydrolase</keyword>
<keyword evidence="4 7" id="KW-0067">ATP-binding</keyword>
<evidence type="ECO:0000256" key="5">
    <source>
        <dbReference type="SAM" id="MobiDB-lite"/>
    </source>
</evidence>
<organism evidence="7 8">
    <name type="scientific">Paludisphaera borealis</name>
    <dbReference type="NCBI Taxonomy" id="1387353"/>
    <lineage>
        <taxon>Bacteria</taxon>
        <taxon>Pseudomonadati</taxon>
        <taxon>Planctomycetota</taxon>
        <taxon>Planctomycetia</taxon>
        <taxon>Isosphaerales</taxon>
        <taxon>Isosphaeraceae</taxon>
        <taxon>Paludisphaera</taxon>
    </lineage>
</organism>
<accession>A0A1U7CLG0</accession>
<feature type="region of interest" description="Disordered" evidence="5">
    <location>
        <begin position="1"/>
        <end position="24"/>
    </location>
</feature>
<dbReference type="STRING" id="1387353.BSF38_01226"/>
<evidence type="ECO:0000256" key="3">
    <source>
        <dbReference type="ARBA" id="ARBA00022741"/>
    </source>
</evidence>
<dbReference type="InterPro" id="IPR003593">
    <property type="entry name" value="AAA+_ATPase"/>
</dbReference>
<dbReference type="PANTHER" id="PTHR46743:SF2">
    <property type="entry name" value="TEICHOIC ACIDS EXPORT ATP-BINDING PROTEIN TAGH"/>
    <property type="match status" value="1"/>
</dbReference>
<feature type="compositionally biased region" description="Polar residues" evidence="5">
    <location>
        <begin position="1"/>
        <end position="10"/>
    </location>
</feature>
<dbReference type="GO" id="GO:0005524">
    <property type="term" value="F:ATP binding"/>
    <property type="evidence" value="ECO:0007669"/>
    <property type="project" value="UniProtKB-KW"/>
</dbReference>
<keyword evidence="2" id="KW-0813">Transport</keyword>
<keyword evidence="3" id="KW-0547">Nucleotide-binding</keyword>
<dbReference type="InterPro" id="IPR027417">
    <property type="entry name" value="P-loop_NTPase"/>
</dbReference>